<gene>
    <name evidence="1" type="ORF">ElyMa_001425600</name>
</gene>
<dbReference type="Proteomes" id="UP000762676">
    <property type="component" value="Unassembled WGS sequence"/>
</dbReference>
<dbReference type="EMBL" id="BMAT01002802">
    <property type="protein sequence ID" value="GFS14504.1"/>
    <property type="molecule type" value="Genomic_DNA"/>
</dbReference>
<organism evidence="1 2">
    <name type="scientific">Elysia marginata</name>
    <dbReference type="NCBI Taxonomy" id="1093978"/>
    <lineage>
        <taxon>Eukaryota</taxon>
        <taxon>Metazoa</taxon>
        <taxon>Spiralia</taxon>
        <taxon>Lophotrochozoa</taxon>
        <taxon>Mollusca</taxon>
        <taxon>Gastropoda</taxon>
        <taxon>Heterobranchia</taxon>
        <taxon>Euthyneura</taxon>
        <taxon>Panpulmonata</taxon>
        <taxon>Sacoglossa</taxon>
        <taxon>Placobranchoidea</taxon>
        <taxon>Plakobranchidae</taxon>
        <taxon>Elysia</taxon>
    </lineage>
</organism>
<name>A0AAV4IVB3_9GAST</name>
<proteinExistence type="predicted"/>
<comment type="caution">
    <text evidence="1">The sequence shown here is derived from an EMBL/GenBank/DDBJ whole genome shotgun (WGS) entry which is preliminary data.</text>
</comment>
<sequence length="129" mass="14453">MKHSMPTKALHTTIPLFHFVISMSSLRSPSTPVSLHHVLLGLPVAVRPSVTLFSMKIAMSCRSGKVGRSDTGDGNKTKESHSIARIAIKMGEWERLPTIVFIIRRGGFVLNKRCRDLFIEHGCQNTAWW</sequence>
<protein>
    <submittedName>
        <fullName evidence="1">Uncharacterized protein</fullName>
    </submittedName>
</protein>
<reference evidence="1 2" key="1">
    <citation type="journal article" date="2021" name="Elife">
        <title>Chloroplast acquisition without the gene transfer in kleptoplastic sea slugs, Plakobranchus ocellatus.</title>
        <authorList>
            <person name="Maeda T."/>
            <person name="Takahashi S."/>
            <person name="Yoshida T."/>
            <person name="Shimamura S."/>
            <person name="Takaki Y."/>
            <person name="Nagai Y."/>
            <person name="Toyoda A."/>
            <person name="Suzuki Y."/>
            <person name="Arimoto A."/>
            <person name="Ishii H."/>
            <person name="Satoh N."/>
            <person name="Nishiyama T."/>
            <person name="Hasebe M."/>
            <person name="Maruyama T."/>
            <person name="Minagawa J."/>
            <person name="Obokata J."/>
            <person name="Shigenobu S."/>
        </authorList>
    </citation>
    <scope>NUCLEOTIDE SEQUENCE [LARGE SCALE GENOMIC DNA]</scope>
</reference>
<dbReference type="AlphaFoldDB" id="A0AAV4IVB3"/>
<evidence type="ECO:0000313" key="2">
    <source>
        <dbReference type="Proteomes" id="UP000762676"/>
    </source>
</evidence>
<evidence type="ECO:0000313" key="1">
    <source>
        <dbReference type="EMBL" id="GFS14504.1"/>
    </source>
</evidence>
<accession>A0AAV4IVB3</accession>
<keyword evidence="2" id="KW-1185">Reference proteome</keyword>